<evidence type="ECO:0000313" key="7">
    <source>
        <dbReference type="EMBL" id="AAK22564.1"/>
    </source>
</evidence>
<proteinExistence type="predicted"/>
<feature type="transmembrane region" description="Helical" evidence="6">
    <location>
        <begin position="382"/>
        <end position="402"/>
    </location>
</feature>
<feature type="transmembrane region" description="Helical" evidence="6">
    <location>
        <begin position="457"/>
        <end position="478"/>
    </location>
</feature>
<feature type="transmembrane region" description="Helical" evidence="6">
    <location>
        <begin position="315"/>
        <end position="336"/>
    </location>
</feature>
<evidence type="ECO:0000256" key="4">
    <source>
        <dbReference type="ARBA" id="ARBA00022989"/>
    </source>
</evidence>
<dbReference type="Proteomes" id="UP000001816">
    <property type="component" value="Chromosome"/>
</dbReference>
<dbReference type="HOGENOM" id="CLU_035307_0_0_5"/>
<dbReference type="Pfam" id="PF03606">
    <property type="entry name" value="DcuC"/>
    <property type="match status" value="1"/>
</dbReference>
<reference evidence="7 8" key="1">
    <citation type="journal article" date="2001" name="Proc. Natl. Acad. Sci. U.S.A.">
        <title>Complete genome sequence of Caulobacter crescentus.</title>
        <authorList>
            <person name="Nierman W.C."/>
            <person name="Feldblyum T.V."/>
            <person name="Laub M.T."/>
            <person name="Paulsen I.T."/>
            <person name="Nelson K.E."/>
            <person name="Eisen J.A."/>
            <person name="Heidelberg J.F."/>
            <person name="Alley M.R."/>
            <person name="Ohta N."/>
            <person name="Maddock J.R."/>
            <person name="Potocka I."/>
            <person name="Nelson W.C."/>
            <person name="Newton A."/>
            <person name="Stephens C."/>
            <person name="Phadke N.D."/>
            <person name="Ely B."/>
            <person name="DeBoy R.T."/>
            <person name="Dodson R.J."/>
            <person name="Durkin A.S."/>
            <person name="Gwinn M.L."/>
            <person name="Haft D.H."/>
            <person name="Kolonay J.F."/>
            <person name="Smit J."/>
            <person name="Craven M.B."/>
            <person name="Khouri H."/>
            <person name="Shetty J."/>
            <person name="Berry K."/>
            <person name="Utterback T."/>
            <person name="Tran K."/>
            <person name="Wolf A."/>
            <person name="Vamathevan J."/>
            <person name="Ermolaeva M."/>
            <person name="White O."/>
            <person name="Salzberg S.L."/>
            <person name="Venter J.C."/>
            <person name="Shapiro L."/>
            <person name="Fraser C.M."/>
        </authorList>
    </citation>
    <scope>NUCLEOTIDE SEQUENCE [LARGE SCALE GENOMIC DNA]</scope>
    <source>
        <strain evidence="8">ATCC 19089 / CB15</strain>
    </source>
</reference>
<feature type="transmembrane region" description="Helical" evidence="6">
    <location>
        <begin position="151"/>
        <end position="169"/>
    </location>
</feature>
<feature type="transmembrane region" description="Helical" evidence="6">
    <location>
        <begin position="490"/>
        <end position="509"/>
    </location>
</feature>
<dbReference type="InterPro" id="IPR018385">
    <property type="entry name" value="C4_dicarb_anaerob_car-like"/>
</dbReference>
<sequence>MASRRGATRAFLRFPMSSPTSDPPKGAPGKSKLPDTFLILLFLALAAFVSTWIFTPGRYALSAKGRIDPTSFEAGAAPLRAPLFGQDGAVGFLNVPFEGLVAGDRSSTTVGLMAFILVIGGVFGVLMRTGSIDRVLTALIGPPDKLGTVRGDLMVMGLFVAFSLAGAVFGMSEEAIAISLILTPILVRSGYDSITGMLTCYVATQVGFATSWMNPFGLVIAQSISGLPTLSGMSLRLVMWVVFTLVGVAYLGWYARRVRRDPTLSVAFQSDARWRDTASVVDSTAFRKGDLVVLALLLATVIWVAWGVIAKGYYLAEIAAQFFAMGLAVGLIAYVLKLGQSGANDLVRAFGEGAAQLAPAALVVGIAKGVLLMIGGDKPDHWSLLNSLLHAMGGLTALLPDWATALGMLGFQSAINLVIVSGSGQAALTMPLMAPLADIAGVSRQTAVLAFQLGDGLTNIVAPTSAALMGCLAAGRLGFSTWITFVWRPLAGLLLLAAAFILIAQGLGYQ</sequence>
<dbReference type="eggNOG" id="COG1288">
    <property type="taxonomic scope" value="Bacteria"/>
</dbReference>
<dbReference type="BioCyc" id="CAULO:CC0578-MONOMER"/>
<organism evidence="7 8">
    <name type="scientific">Caulobacter vibrioides (strain ATCC 19089 / CIP 103742 / CB 15)</name>
    <name type="common">Caulobacter crescentus</name>
    <dbReference type="NCBI Taxonomy" id="190650"/>
    <lineage>
        <taxon>Bacteria</taxon>
        <taxon>Pseudomonadati</taxon>
        <taxon>Pseudomonadota</taxon>
        <taxon>Alphaproteobacteria</taxon>
        <taxon>Caulobacterales</taxon>
        <taxon>Caulobacteraceae</taxon>
        <taxon>Caulobacter</taxon>
    </lineage>
</organism>
<feature type="transmembrane region" description="Helical" evidence="6">
    <location>
        <begin position="237"/>
        <end position="255"/>
    </location>
</feature>
<evidence type="ECO:0000256" key="5">
    <source>
        <dbReference type="ARBA" id="ARBA00023136"/>
    </source>
</evidence>
<dbReference type="GO" id="GO:0005886">
    <property type="term" value="C:plasma membrane"/>
    <property type="evidence" value="ECO:0007669"/>
    <property type="project" value="UniProtKB-SubCell"/>
</dbReference>
<evidence type="ECO:0000256" key="3">
    <source>
        <dbReference type="ARBA" id="ARBA00022692"/>
    </source>
</evidence>
<dbReference type="InterPro" id="IPR051679">
    <property type="entry name" value="DASS-Related_Transporters"/>
</dbReference>
<dbReference type="EMBL" id="AE005673">
    <property type="protein sequence ID" value="AAK22564.1"/>
    <property type="molecule type" value="Genomic_DNA"/>
</dbReference>
<feature type="transmembrane region" description="Helical" evidence="6">
    <location>
        <begin position="291"/>
        <end position="309"/>
    </location>
</feature>
<gene>
    <name evidence="7" type="ordered locus">CC_0578</name>
</gene>
<dbReference type="PIR" id="H87320">
    <property type="entry name" value="H87320"/>
</dbReference>
<dbReference type="EnsemblBacteria" id="AAK22564">
    <property type="protein sequence ID" value="AAK22564"/>
    <property type="gene ID" value="CC_0578"/>
</dbReference>
<feature type="transmembrane region" description="Helical" evidence="6">
    <location>
        <begin position="357"/>
        <end position="376"/>
    </location>
</feature>
<protein>
    <recommendedName>
        <fullName evidence="9">C4-dicarboxylate anaerobic carrier</fullName>
    </recommendedName>
</protein>
<dbReference type="NCBIfam" id="NF008611">
    <property type="entry name" value="PRK11588.1"/>
    <property type="match status" value="1"/>
</dbReference>
<dbReference type="KEGG" id="ccr:CC_0578"/>
<keyword evidence="2" id="KW-1003">Cell membrane</keyword>
<feature type="transmembrane region" description="Helical" evidence="6">
    <location>
        <begin position="110"/>
        <end position="130"/>
    </location>
</feature>
<evidence type="ECO:0008006" key="9">
    <source>
        <dbReference type="Google" id="ProtNLM"/>
    </source>
</evidence>
<dbReference type="PATRIC" id="fig|190650.5.peg.590"/>
<keyword evidence="3 6" id="KW-0812">Transmembrane</keyword>
<keyword evidence="4 6" id="KW-1133">Transmembrane helix</keyword>
<evidence type="ECO:0000256" key="1">
    <source>
        <dbReference type="ARBA" id="ARBA00004651"/>
    </source>
</evidence>
<feature type="transmembrane region" description="Helical" evidence="6">
    <location>
        <begin position="175"/>
        <end position="191"/>
    </location>
</feature>
<feature type="transmembrane region" description="Helical" evidence="6">
    <location>
        <begin position="198"/>
        <end position="225"/>
    </location>
</feature>
<keyword evidence="5 6" id="KW-0472">Membrane</keyword>
<dbReference type="PANTHER" id="PTHR43652">
    <property type="entry name" value="BASIC AMINO ACID ANTIPORTER YFCC-RELATED"/>
    <property type="match status" value="1"/>
</dbReference>
<evidence type="ECO:0000256" key="2">
    <source>
        <dbReference type="ARBA" id="ARBA00022475"/>
    </source>
</evidence>
<dbReference type="STRING" id="190650.CC_0578"/>
<name>Q9AAL9_CAUVC</name>
<dbReference type="AlphaFoldDB" id="Q9AAL9"/>
<feature type="transmembrane region" description="Helical" evidence="6">
    <location>
        <begin position="414"/>
        <end position="437"/>
    </location>
</feature>
<comment type="subcellular location">
    <subcellularLocation>
        <location evidence="1">Cell membrane</location>
        <topology evidence="1">Multi-pass membrane protein</topology>
    </subcellularLocation>
</comment>
<evidence type="ECO:0000256" key="6">
    <source>
        <dbReference type="SAM" id="Phobius"/>
    </source>
</evidence>
<dbReference type="PANTHER" id="PTHR43652:SF2">
    <property type="entry name" value="BASIC AMINO ACID ANTIPORTER YFCC-RELATED"/>
    <property type="match status" value="1"/>
</dbReference>
<feature type="transmembrane region" description="Helical" evidence="6">
    <location>
        <begin position="37"/>
        <end position="55"/>
    </location>
</feature>
<evidence type="ECO:0000313" key="8">
    <source>
        <dbReference type="Proteomes" id="UP000001816"/>
    </source>
</evidence>
<keyword evidence="8" id="KW-1185">Reference proteome</keyword>
<accession>Q9AAL9</accession>